<dbReference type="GO" id="GO:0005737">
    <property type="term" value="C:cytoplasm"/>
    <property type="evidence" value="ECO:0007669"/>
    <property type="project" value="TreeGrafter"/>
</dbReference>
<dbReference type="GO" id="GO:0044550">
    <property type="term" value="P:secondary metabolite biosynthetic process"/>
    <property type="evidence" value="ECO:0007669"/>
    <property type="project" value="TreeGrafter"/>
</dbReference>
<gene>
    <name evidence="4" type="ORF">CDD81_6378</name>
</gene>
<name>A0A2C5XPJ6_9HYPO</name>
<keyword evidence="2" id="KW-0597">Phosphoprotein</keyword>
<accession>A0A2C5XPJ6</accession>
<keyword evidence="1" id="KW-0596">Phosphopantetheine</keyword>
<comment type="caution">
    <text evidence="4">The sequence shown here is derived from an EMBL/GenBank/DDBJ whole genome shotgun (WGS) entry which is preliminary data.</text>
</comment>
<reference evidence="4 5" key="1">
    <citation type="submission" date="2017-06" db="EMBL/GenBank/DDBJ databases">
        <title>Ant-infecting Ophiocordyceps genomes reveal a high diversity of potential behavioral manipulation genes and a possible major role for enterotoxins.</title>
        <authorList>
            <person name="De Bekker C."/>
            <person name="Evans H.C."/>
            <person name="Brachmann A."/>
            <person name="Hughes D.P."/>
        </authorList>
    </citation>
    <scope>NUCLEOTIDE SEQUENCE [LARGE SCALE GENOMIC DNA]</scope>
    <source>
        <strain evidence="4 5">Map64</strain>
    </source>
</reference>
<dbReference type="EMBL" id="NJET01000580">
    <property type="protein sequence ID" value="PHH58387.1"/>
    <property type="molecule type" value="Genomic_DNA"/>
</dbReference>
<evidence type="ECO:0000256" key="2">
    <source>
        <dbReference type="ARBA" id="ARBA00022553"/>
    </source>
</evidence>
<dbReference type="PANTHER" id="PTHR45527">
    <property type="entry name" value="NONRIBOSOMAL PEPTIDE SYNTHETASE"/>
    <property type="match status" value="1"/>
</dbReference>
<dbReference type="Pfam" id="PF00501">
    <property type="entry name" value="AMP-binding"/>
    <property type="match status" value="1"/>
</dbReference>
<organism evidence="4 5">
    <name type="scientific">Ophiocordyceps australis</name>
    <dbReference type="NCBI Taxonomy" id="1399860"/>
    <lineage>
        <taxon>Eukaryota</taxon>
        <taxon>Fungi</taxon>
        <taxon>Dikarya</taxon>
        <taxon>Ascomycota</taxon>
        <taxon>Pezizomycotina</taxon>
        <taxon>Sordariomycetes</taxon>
        <taxon>Hypocreomycetidae</taxon>
        <taxon>Hypocreales</taxon>
        <taxon>Ophiocordycipitaceae</taxon>
        <taxon>Ophiocordyceps</taxon>
    </lineage>
</organism>
<dbReference type="AlphaFoldDB" id="A0A2C5XPJ6"/>
<keyword evidence="5" id="KW-1185">Reference proteome</keyword>
<evidence type="ECO:0000313" key="4">
    <source>
        <dbReference type="EMBL" id="PHH58387.1"/>
    </source>
</evidence>
<dbReference type="InterPro" id="IPR000873">
    <property type="entry name" value="AMP-dep_synth/lig_dom"/>
</dbReference>
<dbReference type="GO" id="GO:0043041">
    <property type="term" value="P:amino acid activation for nonribosomal peptide biosynthetic process"/>
    <property type="evidence" value="ECO:0007669"/>
    <property type="project" value="TreeGrafter"/>
</dbReference>
<protein>
    <recommendedName>
        <fullName evidence="3">AMP-dependent synthetase/ligase domain-containing protein</fullName>
    </recommendedName>
</protein>
<dbReference type="SUPFAM" id="SSF56801">
    <property type="entry name" value="Acetyl-CoA synthetase-like"/>
    <property type="match status" value="1"/>
</dbReference>
<evidence type="ECO:0000313" key="5">
    <source>
        <dbReference type="Proteomes" id="UP000226192"/>
    </source>
</evidence>
<dbReference type="InterPro" id="IPR042099">
    <property type="entry name" value="ANL_N_sf"/>
</dbReference>
<sequence>MYNPKVLCEAQCLALYHHLQQTVEQLLNQADTPLGQLSIASPWDLEQMTAWNKSAKTTPMHTCVHHLISEQVARAPLKQAIYTTQGILTYHELDTLSTQLAQHLHRLGVGSGSLVPFCMHKSAWAIVAMVAIMKADAAFVPLDPSHPRARREEMAWFPTWWSYHRL</sequence>
<evidence type="ECO:0000256" key="1">
    <source>
        <dbReference type="ARBA" id="ARBA00022450"/>
    </source>
</evidence>
<feature type="domain" description="AMP-dependent synthetase/ligase" evidence="3">
    <location>
        <begin position="69"/>
        <end position="154"/>
    </location>
</feature>
<dbReference type="STRING" id="1399860.A0A2C5XPJ6"/>
<evidence type="ECO:0000259" key="3">
    <source>
        <dbReference type="Pfam" id="PF00501"/>
    </source>
</evidence>
<dbReference type="GO" id="GO:0031177">
    <property type="term" value="F:phosphopantetheine binding"/>
    <property type="evidence" value="ECO:0007669"/>
    <property type="project" value="TreeGrafter"/>
</dbReference>
<dbReference type="Gene3D" id="3.40.50.12780">
    <property type="entry name" value="N-terminal domain of ligase-like"/>
    <property type="match status" value="1"/>
</dbReference>
<dbReference type="Proteomes" id="UP000226192">
    <property type="component" value="Unassembled WGS sequence"/>
</dbReference>
<dbReference type="OrthoDB" id="416786at2759"/>
<dbReference type="PANTHER" id="PTHR45527:SF1">
    <property type="entry name" value="FATTY ACID SYNTHASE"/>
    <property type="match status" value="1"/>
</dbReference>
<proteinExistence type="predicted"/>